<dbReference type="GO" id="GO:0000159">
    <property type="term" value="C:protein phosphatase type 2A complex"/>
    <property type="evidence" value="ECO:0007669"/>
    <property type="project" value="InterPro"/>
</dbReference>
<evidence type="ECO:0000313" key="2">
    <source>
        <dbReference type="Proteomes" id="UP000447434"/>
    </source>
</evidence>
<dbReference type="GO" id="GO:0007165">
    <property type="term" value="P:signal transduction"/>
    <property type="evidence" value="ECO:0007669"/>
    <property type="project" value="InterPro"/>
</dbReference>
<dbReference type="Proteomes" id="UP000447434">
    <property type="component" value="Chromosome 16"/>
</dbReference>
<keyword evidence="2" id="KW-1185">Reference proteome</keyword>
<dbReference type="Gene3D" id="1.25.10.10">
    <property type="entry name" value="Leucine-rich Repeat Variant"/>
    <property type="match status" value="1"/>
</dbReference>
<dbReference type="AlphaFoldDB" id="A0A6A4PAQ8"/>
<dbReference type="SUPFAM" id="SSF48371">
    <property type="entry name" value="ARM repeat"/>
    <property type="match status" value="1"/>
</dbReference>
<name>A0A6A4PAQ8_LUPAL</name>
<dbReference type="InterPro" id="IPR002554">
    <property type="entry name" value="PP2A_B56"/>
</dbReference>
<reference evidence="2" key="1">
    <citation type="journal article" date="2020" name="Nat. Commun.">
        <title>Genome sequence of the cluster root forming white lupin.</title>
        <authorList>
            <person name="Hufnagel B."/>
            <person name="Marques A."/>
            <person name="Soriano A."/>
            <person name="Marques L."/>
            <person name="Divol F."/>
            <person name="Doumas P."/>
            <person name="Sallet E."/>
            <person name="Mancinotti D."/>
            <person name="Carrere S."/>
            <person name="Marande W."/>
            <person name="Arribat S."/>
            <person name="Keller J."/>
            <person name="Huneau C."/>
            <person name="Blein T."/>
            <person name="Aime D."/>
            <person name="Laguerre M."/>
            <person name="Taylor J."/>
            <person name="Schubert V."/>
            <person name="Nelson M."/>
            <person name="Geu-Flores F."/>
            <person name="Crespi M."/>
            <person name="Gallardo-Guerrero K."/>
            <person name="Delaux P.-M."/>
            <person name="Salse J."/>
            <person name="Berges H."/>
            <person name="Guyot R."/>
            <person name="Gouzy J."/>
            <person name="Peret B."/>
        </authorList>
    </citation>
    <scope>NUCLEOTIDE SEQUENCE [LARGE SCALE GENOMIC DNA]</scope>
    <source>
        <strain evidence="2">cv. Amiga</strain>
    </source>
</reference>
<organism evidence="1 2">
    <name type="scientific">Lupinus albus</name>
    <name type="common">White lupine</name>
    <name type="synonym">Lupinus termis</name>
    <dbReference type="NCBI Taxonomy" id="3870"/>
    <lineage>
        <taxon>Eukaryota</taxon>
        <taxon>Viridiplantae</taxon>
        <taxon>Streptophyta</taxon>
        <taxon>Embryophyta</taxon>
        <taxon>Tracheophyta</taxon>
        <taxon>Spermatophyta</taxon>
        <taxon>Magnoliopsida</taxon>
        <taxon>eudicotyledons</taxon>
        <taxon>Gunneridae</taxon>
        <taxon>Pentapetalae</taxon>
        <taxon>rosids</taxon>
        <taxon>fabids</taxon>
        <taxon>Fabales</taxon>
        <taxon>Fabaceae</taxon>
        <taxon>Papilionoideae</taxon>
        <taxon>50 kb inversion clade</taxon>
        <taxon>genistoids sensu lato</taxon>
        <taxon>core genistoids</taxon>
        <taxon>Genisteae</taxon>
        <taxon>Lupinus</taxon>
    </lineage>
</organism>
<dbReference type="EMBL" id="WOCE01000016">
    <property type="protein sequence ID" value="KAE9597039.1"/>
    <property type="molecule type" value="Genomic_DNA"/>
</dbReference>
<comment type="caution">
    <text evidence="1">The sequence shown here is derived from an EMBL/GenBank/DDBJ whole genome shotgun (WGS) entry which is preliminary data.</text>
</comment>
<dbReference type="InterPro" id="IPR016024">
    <property type="entry name" value="ARM-type_fold"/>
</dbReference>
<gene>
    <name evidence="1" type="ORF">Lalb_Chr16g0382391</name>
</gene>
<dbReference type="GO" id="GO:0019888">
    <property type="term" value="F:protein phosphatase regulator activity"/>
    <property type="evidence" value="ECO:0007669"/>
    <property type="project" value="InterPro"/>
</dbReference>
<dbReference type="PANTHER" id="PTHR10257">
    <property type="entry name" value="SERINE/THREONINE PROTEIN PHOSPHATASE 2A PP2A REGULATORY SUBUNIT B"/>
    <property type="match status" value="1"/>
</dbReference>
<evidence type="ECO:0000313" key="1">
    <source>
        <dbReference type="EMBL" id="KAE9597039.1"/>
    </source>
</evidence>
<proteinExistence type="predicted"/>
<sequence>MFLVRAFLPLHKLKYVGVYQQYLSYCITQFVEKDFKLQESARRLKKAITFFLHILSCLLRQRPISYVLLLVLQTLVLQGFYSRALGEALKLCHYTFLLKTTNEALHH</sequence>
<accession>A0A6A4PAQ8</accession>
<protein>
    <submittedName>
        <fullName evidence="1">Uncharacterized protein</fullName>
    </submittedName>
</protein>
<dbReference type="Pfam" id="PF01603">
    <property type="entry name" value="B56"/>
    <property type="match status" value="1"/>
</dbReference>
<dbReference type="PANTHER" id="PTHR10257:SF3">
    <property type="entry name" value="SERINE_THREONINE-PROTEIN PHOSPHATASE 2A 56 KDA REGULATORY SUBUNIT GAMMA ISOFORM"/>
    <property type="match status" value="1"/>
</dbReference>
<dbReference type="InterPro" id="IPR011989">
    <property type="entry name" value="ARM-like"/>
</dbReference>